<name>A0A1M5VWE2_9CLOT</name>
<dbReference type="RefSeq" id="WP_073338799.1">
    <property type="nucleotide sequence ID" value="NZ_FQXM01000013.1"/>
</dbReference>
<dbReference type="STRING" id="1121316.SAMN02745207_02545"/>
<protein>
    <submittedName>
        <fullName evidence="1">DNA processing protein</fullName>
    </submittedName>
</protein>
<evidence type="ECO:0000313" key="1">
    <source>
        <dbReference type="EMBL" id="SHH79500.1"/>
    </source>
</evidence>
<evidence type="ECO:0000313" key="2">
    <source>
        <dbReference type="Proteomes" id="UP000184447"/>
    </source>
</evidence>
<reference evidence="1 2" key="1">
    <citation type="submission" date="2016-11" db="EMBL/GenBank/DDBJ databases">
        <authorList>
            <person name="Jaros S."/>
            <person name="Januszkiewicz K."/>
            <person name="Wedrychowicz H."/>
        </authorList>
    </citation>
    <scope>NUCLEOTIDE SEQUENCE [LARGE SCALE GENOMIC DNA]</scope>
    <source>
        <strain evidence="1 2">DSM 8605</strain>
    </source>
</reference>
<accession>A0A1M5VWE2</accession>
<keyword evidence="2" id="KW-1185">Reference proteome</keyword>
<proteinExistence type="predicted"/>
<dbReference type="EMBL" id="FQXM01000013">
    <property type="protein sequence ID" value="SHH79500.1"/>
    <property type="molecule type" value="Genomic_DNA"/>
</dbReference>
<organism evidence="1 2">
    <name type="scientific">Clostridium grantii DSM 8605</name>
    <dbReference type="NCBI Taxonomy" id="1121316"/>
    <lineage>
        <taxon>Bacteria</taxon>
        <taxon>Bacillati</taxon>
        <taxon>Bacillota</taxon>
        <taxon>Clostridia</taxon>
        <taxon>Eubacteriales</taxon>
        <taxon>Clostridiaceae</taxon>
        <taxon>Clostridium</taxon>
    </lineage>
</organism>
<dbReference type="AlphaFoldDB" id="A0A1M5VWE2"/>
<dbReference type="Proteomes" id="UP000184447">
    <property type="component" value="Unassembled WGS sequence"/>
</dbReference>
<sequence>MKIKTDNQHKKLLDYDSIEKLIIEAICKESKNLEELVLLFKDCEIDIIEKISIMELEGKINVFKGKVSQKT</sequence>
<gene>
    <name evidence="1" type="ORF">SAMN02745207_02545</name>
</gene>